<protein>
    <submittedName>
        <fullName evidence="2">Uncharacterized protein</fullName>
    </submittedName>
</protein>
<reference evidence="2" key="1">
    <citation type="submission" date="2021-11" db="EMBL/GenBank/DDBJ databases">
        <title>Phage-based biocontrol of nitrification in agricultural soil.</title>
        <authorList>
            <person name="Muniesa M."/>
            <person name="Quiros P."/>
            <person name="Salaet I."/>
        </authorList>
    </citation>
    <scope>NUCLEOTIDE SEQUENCE</scope>
</reference>
<sequence>MRELDLDELNESLYELQQNLVELQLERVSTQEKIDSFDASEYISYEEYDDFINEIHGATVDIAGSVFDPARVLRVLDRSAYNLGYNDYCANYNIEDIPEYRVLTERLNEVESEMRYIENQIEELQEGVDRASQEG</sequence>
<name>A0A976MG25_9CAUD</name>
<feature type="coiled-coil region" evidence="1">
    <location>
        <begin position="100"/>
        <end position="134"/>
    </location>
</feature>
<dbReference type="EMBL" id="OL634959">
    <property type="protein sequence ID" value="UMO77799.1"/>
    <property type="molecule type" value="Genomic_DNA"/>
</dbReference>
<keyword evidence="3" id="KW-1185">Reference proteome</keyword>
<feature type="coiled-coil region" evidence="1">
    <location>
        <begin position="6"/>
        <end position="33"/>
    </location>
</feature>
<accession>A0A976MG25</accession>
<proteinExistence type="predicted"/>
<organism evidence="2 3">
    <name type="scientific">Bacteriophage Phi NF-1</name>
    <dbReference type="NCBI Taxonomy" id="2900273"/>
    <lineage>
        <taxon>Viruses</taxon>
        <taxon>Duplodnaviria</taxon>
        <taxon>Heunggongvirae</taxon>
        <taxon>Uroviricota</taxon>
        <taxon>Caudoviricetes</taxon>
        <taxon>Autographivirales</taxon>
        <taxon>Autoscriptoviridae</taxon>
        <taxon>Catalonvirus</taxon>
        <taxon>Catalonvirus NF1</taxon>
    </lineage>
</organism>
<evidence type="ECO:0000313" key="2">
    <source>
        <dbReference type="EMBL" id="UMO77799.1"/>
    </source>
</evidence>
<evidence type="ECO:0000256" key="1">
    <source>
        <dbReference type="SAM" id="Coils"/>
    </source>
</evidence>
<keyword evidence="1" id="KW-0175">Coiled coil</keyword>
<dbReference type="Proteomes" id="UP001061889">
    <property type="component" value="Segment"/>
</dbReference>
<evidence type="ECO:0000313" key="3">
    <source>
        <dbReference type="Proteomes" id="UP001061889"/>
    </source>
</evidence>